<dbReference type="PANTHER" id="PTHR30118:SF15">
    <property type="entry name" value="TRANSCRIPTIONAL REGULATORY PROTEIN"/>
    <property type="match status" value="1"/>
</dbReference>
<dbReference type="PRINTS" id="PR00039">
    <property type="entry name" value="HTHLYSR"/>
</dbReference>
<dbReference type="AlphaFoldDB" id="A0A0F6W0R5"/>
<dbReference type="GO" id="GO:0003700">
    <property type="term" value="F:DNA-binding transcription factor activity"/>
    <property type="evidence" value="ECO:0007669"/>
    <property type="project" value="InterPro"/>
</dbReference>
<evidence type="ECO:0000256" key="4">
    <source>
        <dbReference type="ARBA" id="ARBA00023163"/>
    </source>
</evidence>
<dbReference type="InterPro" id="IPR036390">
    <property type="entry name" value="WH_DNA-bd_sf"/>
</dbReference>
<evidence type="ECO:0000313" key="6">
    <source>
        <dbReference type="EMBL" id="AKF04556.1"/>
    </source>
</evidence>
<keyword evidence="7" id="KW-1185">Reference proteome</keyword>
<dbReference type="KEGG" id="samy:DB32_001705"/>
<dbReference type="InterPro" id="IPR050389">
    <property type="entry name" value="LysR-type_TF"/>
</dbReference>
<dbReference type="Gene3D" id="3.40.190.10">
    <property type="entry name" value="Periplasmic binding protein-like II"/>
    <property type="match status" value="2"/>
</dbReference>
<dbReference type="FunFam" id="1.10.10.10:FF:000001">
    <property type="entry name" value="LysR family transcriptional regulator"/>
    <property type="match status" value="1"/>
</dbReference>
<feature type="domain" description="HTH lysR-type" evidence="5">
    <location>
        <begin position="9"/>
        <end position="66"/>
    </location>
</feature>
<reference evidence="6 7" key="1">
    <citation type="submission" date="2015-03" db="EMBL/GenBank/DDBJ databases">
        <title>Genome assembly of Sandaracinus amylolyticus DSM 53668.</title>
        <authorList>
            <person name="Sharma G."/>
            <person name="Subramanian S."/>
        </authorList>
    </citation>
    <scope>NUCLEOTIDE SEQUENCE [LARGE SCALE GENOMIC DNA]</scope>
    <source>
        <strain evidence="6 7">DSM 53668</strain>
    </source>
</reference>
<keyword evidence="3" id="KW-0238">DNA-binding</keyword>
<dbReference type="Pfam" id="PF00126">
    <property type="entry name" value="HTH_1"/>
    <property type="match status" value="1"/>
</dbReference>
<comment type="similarity">
    <text evidence="1">Belongs to the LysR transcriptional regulatory family.</text>
</comment>
<name>A0A0F6W0R5_9BACT</name>
<dbReference type="PROSITE" id="PS50931">
    <property type="entry name" value="HTH_LYSR"/>
    <property type="match status" value="1"/>
</dbReference>
<gene>
    <name evidence="6" type="ORF">DB32_001705</name>
</gene>
<keyword evidence="4" id="KW-0804">Transcription</keyword>
<dbReference type="SUPFAM" id="SSF53850">
    <property type="entry name" value="Periplasmic binding protein-like II"/>
    <property type="match status" value="1"/>
</dbReference>
<dbReference type="OrthoDB" id="9774011at2"/>
<dbReference type="InterPro" id="IPR005119">
    <property type="entry name" value="LysR_subst-bd"/>
</dbReference>
<dbReference type="PANTHER" id="PTHR30118">
    <property type="entry name" value="HTH-TYPE TRANSCRIPTIONAL REGULATOR LEUO-RELATED"/>
    <property type="match status" value="1"/>
</dbReference>
<dbReference type="Proteomes" id="UP000034883">
    <property type="component" value="Chromosome"/>
</dbReference>
<evidence type="ECO:0000259" key="5">
    <source>
        <dbReference type="PROSITE" id="PS50931"/>
    </source>
</evidence>
<dbReference type="GO" id="GO:0003677">
    <property type="term" value="F:DNA binding"/>
    <property type="evidence" value="ECO:0007669"/>
    <property type="project" value="UniProtKB-KW"/>
</dbReference>
<evidence type="ECO:0000256" key="3">
    <source>
        <dbReference type="ARBA" id="ARBA00023125"/>
    </source>
</evidence>
<proteinExistence type="inferred from homology"/>
<evidence type="ECO:0000256" key="1">
    <source>
        <dbReference type="ARBA" id="ARBA00009437"/>
    </source>
</evidence>
<dbReference type="STRING" id="927083.DB32_001705"/>
<evidence type="ECO:0000313" key="7">
    <source>
        <dbReference type="Proteomes" id="UP000034883"/>
    </source>
</evidence>
<dbReference type="EMBL" id="CP011125">
    <property type="protein sequence ID" value="AKF04556.1"/>
    <property type="molecule type" value="Genomic_DNA"/>
</dbReference>
<protein>
    <submittedName>
        <fullName evidence="6">Transcriptional regulator, LysR family protein</fullName>
    </submittedName>
</protein>
<dbReference type="SUPFAM" id="SSF46785">
    <property type="entry name" value="Winged helix' DNA-binding domain"/>
    <property type="match status" value="1"/>
</dbReference>
<accession>A0A0F6W0R5</accession>
<dbReference type="Pfam" id="PF03466">
    <property type="entry name" value="LysR_substrate"/>
    <property type="match status" value="1"/>
</dbReference>
<dbReference type="RefSeq" id="WP_053231883.1">
    <property type="nucleotide sequence ID" value="NZ_CP011125.1"/>
</dbReference>
<dbReference type="InterPro" id="IPR000847">
    <property type="entry name" value="LysR_HTH_N"/>
</dbReference>
<keyword evidence="2" id="KW-0805">Transcription regulation</keyword>
<evidence type="ECO:0000256" key="2">
    <source>
        <dbReference type="ARBA" id="ARBA00023015"/>
    </source>
</evidence>
<dbReference type="InterPro" id="IPR036388">
    <property type="entry name" value="WH-like_DNA-bd_sf"/>
</dbReference>
<organism evidence="6 7">
    <name type="scientific">Sandaracinus amylolyticus</name>
    <dbReference type="NCBI Taxonomy" id="927083"/>
    <lineage>
        <taxon>Bacteria</taxon>
        <taxon>Pseudomonadati</taxon>
        <taxon>Myxococcota</taxon>
        <taxon>Polyangia</taxon>
        <taxon>Polyangiales</taxon>
        <taxon>Sandaracinaceae</taxon>
        <taxon>Sandaracinus</taxon>
    </lineage>
</organism>
<sequence length="313" mass="33728">MNEIYARDLDLNLLRVFVVVAESGSVTSAAARLYLTQPAISAALKRLTDAVGAPLFARQGRGLALTARGERLHAEVKPHLSALVAAALSPPSFDPATSERTVRLGLSDANEATLLPPLLRVLADEAPRMRVVVLPVQFRTVGDALASGRIDLAVTVADELPAGTHREALFTGGFCALFDPRHARLGSRPSLAKYLAQDHVIVSYNGDLRGVVEDFAKVTRRVRCSVSTFHVLGAIVEGSALVATIPEVVAHDIRSTRPALRTAKLPFELRGSAVELITRSAIADDPAIRFVRDHLVRIARASVRLTRRAGRRP</sequence>
<dbReference type="Gene3D" id="1.10.10.10">
    <property type="entry name" value="Winged helix-like DNA-binding domain superfamily/Winged helix DNA-binding domain"/>
    <property type="match status" value="1"/>
</dbReference>